<dbReference type="RefSeq" id="WP_119524271.1">
    <property type="nucleotide sequence ID" value="NZ_NRHC01000002.1"/>
</dbReference>
<gene>
    <name evidence="1" type="ORF">CKF54_00475</name>
</gene>
<dbReference type="AlphaFoldDB" id="A0A3A1Y9Z9"/>
<dbReference type="Proteomes" id="UP000265691">
    <property type="component" value="Unassembled WGS sequence"/>
</dbReference>
<keyword evidence="2" id="KW-1185">Reference proteome</keyword>
<sequence>MTQEKKVLSFKEKLQLLSPLKDYYVDDNKDIHLKYKVCNFGEFAVISPSLSHLFQNEEQLSTEERVAVVAENEDAIIKLFGKYVYNPGDDAPIGEGNAREFYQQLSGLTTLNFVGHILGNKKVNAEADNQKS</sequence>
<evidence type="ECO:0000313" key="1">
    <source>
        <dbReference type="EMBL" id="RIY34505.1"/>
    </source>
</evidence>
<name>A0A3A1Y9Z9_9GAMM</name>
<proteinExistence type="predicted"/>
<reference evidence="1 2" key="1">
    <citation type="submission" date="2017-08" db="EMBL/GenBank/DDBJ databases">
        <title>Reclassification of Bisgaard taxon 37 and 44.</title>
        <authorList>
            <person name="Christensen H."/>
        </authorList>
    </citation>
    <scope>NUCLEOTIDE SEQUENCE [LARGE SCALE GENOMIC DNA]</scope>
    <source>
        <strain evidence="1 2">B96_3</strain>
    </source>
</reference>
<protein>
    <submittedName>
        <fullName evidence="1">Uncharacterized protein</fullName>
    </submittedName>
</protein>
<comment type="caution">
    <text evidence="1">The sequence shown here is derived from an EMBL/GenBank/DDBJ whole genome shotgun (WGS) entry which is preliminary data.</text>
</comment>
<dbReference type="EMBL" id="NRHC01000002">
    <property type="protein sequence ID" value="RIY34505.1"/>
    <property type="molecule type" value="Genomic_DNA"/>
</dbReference>
<evidence type="ECO:0000313" key="2">
    <source>
        <dbReference type="Proteomes" id="UP000265691"/>
    </source>
</evidence>
<accession>A0A3A1Y9Z9</accession>
<organism evidence="1 2">
    <name type="scientific">Psittacicella hinzii</name>
    <dbReference type="NCBI Taxonomy" id="2028575"/>
    <lineage>
        <taxon>Bacteria</taxon>
        <taxon>Pseudomonadati</taxon>
        <taxon>Pseudomonadota</taxon>
        <taxon>Gammaproteobacteria</taxon>
        <taxon>Pasteurellales</taxon>
        <taxon>Psittacicellaceae</taxon>
        <taxon>Psittacicella</taxon>
    </lineage>
</organism>